<sequence>MFPNACLEAQQLDTVTKTAHLTKLQDRYEVYFPERHSDTANAWIRDPFNINMESVMLPSNEEHQLVELSCDQTVKKRFGESKQRNRLNIEHDLRVALTTVTPDFAALIKMAPVQRDIMETIQQTLTIDRTLADTPAGKR</sequence>
<organism evidence="1 2">
    <name type="scientific">Dallia pectoralis</name>
    <name type="common">Alaska blackfish</name>
    <dbReference type="NCBI Taxonomy" id="75939"/>
    <lineage>
        <taxon>Eukaryota</taxon>
        <taxon>Metazoa</taxon>
        <taxon>Chordata</taxon>
        <taxon>Craniata</taxon>
        <taxon>Vertebrata</taxon>
        <taxon>Euteleostomi</taxon>
        <taxon>Actinopterygii</taxon>
        <taxon>Neopterygii</taxon>
        <taxon>Teleostei</taxon>
        <taxon>Protacanthopterygii</taxon>
        <taxon>Esociformes</taxon>
        <taxon>Umbridae</taxon>
        <taxon>Dallia</taxon>
    </lineage>
</organism>
<proteinExistence type="predicted"/>
<comment type="caution">
    <text evidence="1">The sequence shown here is derived from an EMBL/GenBank/DDBJ whole genome shotgun (WGS) entry which is preliminary data.</text>
</comment>
<protein>
    <submittedName>
        <fullName evidence="1">Uncharacterized protein</fullName>
    </submittedName>
</protein>
<name>A0ACC2FR27_DALPE</name>
<keyword evidence="2" id="KW-1185">Reference proteome</keyword>
<evidence type="ECO:0000313" key="1">
    <source>
        <dbReference type="EMBL" id="KAJ7993894.1"/>
    </source>
</evidence>
<gene>
    <name evidence="1" type="ORF">DPEC_G00259430</name>
</gene>
<accession>A0ACC2FR27</accession>
<dbReference type="Proteomes" id="UP001157502">
    <property type="component" value="Chromosome 23"/>
</dbReference>
<dbReference type="EMBL" id="CM055750">
    <property type="protein sequence ID" value="KAJ7993894.1"/>
    <property type="molecule type" value="Genomic_DNA"/>
</dbReference>
<reference evidence="1" key="1">
    <citation type="submission" date="2021-05" db="EMBL/GenBank/DDBJ databases">
        <authorList>
            <person name="Pan Q."/>
            <person name="Jouanno E."/>
            <person name="Zahm M."/>
            <person name="Klopp C."/>
            <person name="Cabau C."/>
            <person name="Louis A."/>
            <person name="Berthelot C."/>
            <person name="Parey E."/>
            <person name="Roest Crollius H."/>
            <person name="Montfort J."/>
            <person name="Robinson-Rechavi M."/>
            <person name="Bouchez O."/>
            <person name="Lampietro C."/>
            <person name="Lopez Roques C."/>
            <person name="Donnadieu C."/>
            <person name="Postlethwait J."/>
            <person name="Bobe J."/>
            <person name="Dillon D."/>
            <person name="Chandos A."/>
            <person name="von Hippel F."/>
            <person name="Guiguen Y."/>
        </authorList>
    </citation>
    <scope>NUCLEOTIDE SEQUENCE</scope>
    <source>
        <strain evidence="1">YG-Jan2019</strain>
    </source>
</reference>
<evidence type="ECO:0000313" key="2">
    <source>
        <dbReference type="Proteomes" id="UP001157502"/>
    </source>
</evidence>